<sequence>MKVKTSPFDAAYFLDSDEAIAAYLTDALREDDAVLLRNAMLTVVRAFGIGAVAEVVGLGWDTVCDALESGDVQTLRSVVQATADCLTGRAAD</sequence>
<proteinExistence type="predicted"/>
<organism evidence="1 2">
    <name type="scientific">Luteimonas composti</name>
    <dbReference type="NCBI Taxonomy" id="398257"/>
    <lineage>
        <taxon>Bacteria</taxon>
        <taxon>Pseudomonadati</taxon>
        <taxon>Pseudomonadota</taxon>
        <taxon>Gammaproteobacteria</taxon>
        <taxon>Lysobacterales</taxon>
        <taxon>Lysobacteraceae</taxon>
        <taxon>Luteimonas</taxon>
    </lineage>
</organism>
<reference evidence="1" key="2">
    <citation type="submission" date="2023-04" db="EMBL/GenBank/DDBJ databases">
        <authorList>
            <person name="Sun J.-Q."/>
        </authorList>
    </citation>
    <scope>NUCLEOTIDE SEQUENCE</scope>
    <source>
        <strain evidence="1">CC-YY355</strain>
    </source>
</reference>
<protein>
    <recommendedName>
        <fullName evidence="3">Addiction module antidote protein</fullName>
    </recommendedName>
</protein>
<evidence type="ECO:0000313" key="1">
    <source>
        <dbReference type="EMBL" id="MDH7452835.1"/>
    </source>
</evidence>
<evidence type="ECO:0000313" key="2">
    <source>
        <dbReference type="Proteomes" id="UP001160550"/>
    </source>
</evidence>
<dbReference type="Proteomes" id="UP001160550">
    <property type="component" value="Unassembled WGS sequence"/>
</dbReference>
<dbReference type="RefSeq" id="WP_280942030.1">
    <property type="nucleotide sequence ID" value="NZ_JARYGX010000013.1"/>
</dbReference>
<dbReference type="EMBL" id="JARYGX010000013">
    <property type="protein sequence ID" value="MDH7452835.1"/>
    <property type="molecule type" value="Genomic_DNA"/>
</dbReference>
<dbReference type="InterPro" id="IPR014057">
    <property type="entry name" value="HI1420"/>
</dbReference>
<comment type="caution">
    <text evidence="1">The sequence shown here is derived from an EMBL/GenBank/DDBJ whole genome shotgun (WGS) entry which is preliminary data.</text>
</comment>
<keyword evidence="2" id="KW-1185">Reference proteome</keyword>
<accession>A0ABT6MQD7</accession>
<gene>
    <name evidence="1" type="ORF">QF205_07030</name>
</gene>
<dbReference type="Pfam" id="PF21716">
    <property type="entry name" value="dnstrm_HI1420"/>
    <property type="match status" value="1"/>
</dbReference>
<evidence type="ECO:0008006" key="3">
    <source>
        <dbReference type="Google" id="ProtNLM"/>
    </source>
</evidence>
<reference evidence="1" key="1">
    <citation type="journal article" date="2007" name="Int. J. Syst. Evol. Microbiol.">
        <title>Luteimonas composti sp. nov., a moderately thermophilic bacterium isolated from food waste.</title>
        <authorList>
            <person name="Young C.C."/>
            <person name="Kampfer P."/>
            <person name="Chen W.M."/>
            <person name="Yen W.S."/>
            <person name="Arun A.B."/>
            <person name="Lai W.A."/>
            <person name="Shen F.T."/>
            <person name="Rekha P.D."/>
            <person name="Lin K.Y."/>
            <person name="Chou J.H."/>
        </authorList>
    </citation>
    <scope>NUCLEOTIDE SEQUENCE</scope>
    <source>
        <strain evidence="1">CC-YY355</strain>
    </source>
</reference>
<name>A0ABT6MQD7_9GAMM</name>